<dbReference type="EMBL" id="UZAK01018519">
    <property type="protein sequence ID" value="VDP09126.1"/>
    <property type="molecule type" value="Genomic_DNA"/>
</dbReference>
<dbReference type="AlphaFoldDB" id="A0A183JW14"/>
<reference evidence="3" key="1">
    <citation type="submission" date="2016-06" db="UniProtKB">
        <authorList>
            <consortium name="WormBaseParasite"/>
        </authorList>
    </citation>
    <scope>IDENTIFICATION</scope>
</reference>
<name>A0A183JW14_9TREM</name>
<evidence type="ECO:0000313" key="2">
    <source>
        <dbReference type="Proteomes" id="UP000279833"/>
    </source>
</evidence>
<evidence type="ECO:0000313" key="1">
    <source>
        <dbReference type="EMBL" id="VDP09126.1"/>
    </source>
</evidence>
<gene>
    <name evidence="1" type="ORF">SCUD_LOCUS6909</name>
</gene>
<organism evidence="3">
    <name type="scientific">Schistosoma curassoni</name>
    <dbReference type="NCBI Taxonomy" id="6186"/>
    <lineage>
        <taxon>Eukaryota</taxon>
        <taxon>Metazoa</taxon>
        <taxon>Spiralia</taxon>
        <taxon>Lophotrochozoa</taxon>
        <taxon>Platyhelminthes</taxon>
        <taxon>Trematoda</taxon>
        <taxon>Digenea</taxon>
        <taxon>Strigeidida</taxon>
        <taxon>Schistosomatoidea</taxon>
        <taxon>Schistosomatidae</taxon>
        <taxon>Schistosoma</taxon>
    </lineage>
</organism>
<keyword evidence="2" id="KW-1185">Reference proteome</keyword>
<dbReference type="Proteomes" id="UP000279833">
    <property type="component" value="Unassembled WGS sequence"/>
</dbReference>
<dbReference type="WBParaSite" id="SCUD_0000690901-mRNA-1">
    <property type="protein sequence ID" value="SCUD_0000690901-mRNA-1"/>
    <property type="gene ID" value="SCUD_0000690901"/>
</dbReference>
<proteinExistence type="predicted"/>
<dbReference type="STRING" id="6186.A0A183JW14"/>
<evidence type="ECO:0000313" key="3">
    <source>
        <dbReference type="WBParaSite" id="SCUD_0000690901-mRNA-1"/>
    </source>
</evidence>
<protein>
    <submittedName>
        <fullName evidence="1 3">Uncharacterized protein</fullName>
    </submittedName>
</protein>
<reference evidence="1 2" key="2">
    <citation type="submission" date="2018-11" db="EMBL/GenBank/DDBJ databases">
        <authorList>
            <consortium name="Pathogen Informatics"/>
        </authorList>
    </citation>
    <scope>NUCLEOTIDE SEQUENCE [LARGE SCALE GENOMIC DNA]</scope>
    <source>
        <strain evidence="1">Dakar</strain>
        <strain evidence="2">Dakar, Senegal</strain>
    </source>
</reference>
<accession>A0A183JW14</accession>
<sequence>MKEGKILKAEGDLHNASINRSPAAYLKNPVEEQAR</sequence>